<dbReference type="PROSITE" id="PS51900">
    <property type="entry name" value="CB"/>
    <property type="match status" value="1"/>
</dbReference>
<feature type="region of interest" description="Disordered" evidence="5">
    <location>
        <begin position="1"/>
        <end position="23"/>
    </location>
</feature>
<evidence type="ECO:0000256" key="2">
    <source>
        <dbReference type="ARBA" id="ARBA00023125"/>
    </source>
</evidence>
<keyword evidence="2 4" id="KW-0238">DNA-binding</keyword>
<sequence>MPKKAAAPSKGKKKKLPPGVRERDGRFTFRYSVYVTEKGKKRRKYKETPAYPTAQAAYDAGILIKADQLRGKLVDPKKLTLKEWRDKWIEDYKVEREAAVNTADGRINETNSFIEYIGPDTLIRDITVDDYQGWLNHLKRDGKKKGTVQQYHSGVQIMFADAVRREIITSNPADNVIIPAYKPTLSQIQSGELTLPRYCEKDELKKLLNIIRFINAQDYRISMVLAYTGLRIGELAALWEPDFSETSKVVSVTKSLTANRSIKEFRIGPPKTKSSIREVTIGRTVIKTIKEQLKYREQMIKDKRTVYDGKFIFWSMKYPGYPIVIASYEKRFKKYVEAAGLPDSITPHSLRHTHVSLLAAAGVPLSVIQERLGHKEDGTTELIYRHVTKGEKKRIPDQFEKIMSG</sequence>
<dbReference type="InterPro" id="IPR002104">
    <property type="entry name" value="Integrase_catalytic"/>
</dbReference>
<dbReference type="SUPFAM" id="SSF56349">
    <property type="entry name" value="DNA breaking-rejoining enzymes"/>
    <property type="match status" value="1"/>
</dbReference>
<feature type="domain" description="Core-binding (CB)" evidence="7">
    <location>
        <begin position="79"/>
        <end position="163"/>
    </location>
</feature>
<reference evidence="8 9" key="1">
    <citation type="submission" date="2019-11" db="EMBL/GenBank/DDBJ databases">
        <title>Draft genome sequences of five Paenibacillus species of dairy origin.</title>
        <authorList>
            <person name="Olajide A.M."/>
            <person name="Chen S."/>
            <person name="Lapointe G."/>
        </authorList>
    </citation>
    <scope>NUCLEOTIDE SEQUENCE [LARGE SCALE GENOMIC DNA]</scope>
    <source>
        <strain evidence="8 9">3CT49</strain>
    </source>
</reference>
<dbReference type="GO" id="GO:0003677">
    <property type="term" value="F:DNA binding"/>
    <property type="evidence" value="ECO:0007669"/>
    <property type="project" value="UniProtKB-UniRule"/>
</dbReference>
<dbReference type="AlphaFoldDB" id="A0A6N8EYJ3"/>
<dbReference type="PANTHER" id="PTHR30349">
    <property type="entry name" value="PHAGE INTEGRASE-RELATED"/>
    <property type="match status" value="1"/>
</dbReference>
<evidence type="ECO:0000256" key="5">
    <source>
        <dbReference type="SAM" id="MobiDB-lite"/>
    </source>
</evidence>
<dbReference type="CDD" id="cd01189">
    <property type="entry name" value="INT_ICEBs1_C_like"/>
    <property type="match status" value="1"/>
</dbReference>
<dbReference type="GO" id="GO:0006310">
    <property type="term" value="P:DNA recombination"/>
    <property type="evidence" value="ECO:0007669"/>
    <property type="project" value="UniProtKB-KW"/>
</dbReference>
<evidence type="ECO:0000259" key="6">
    <source>
        <dbReference type="PROSITE" id="PS51898"/>
    </source>
</evidence>
<evidence type="ECO:0000256" key="1">
    <source>
        <dbReference type="ARBA" id="ARBA00008857"/>
    </source>
</evidence>
<dbReference type="Gene3D" id="1.10.150.130">
    <property type="match status" value="1"/>
</dbReference>
<dbReference type="PANTHER" id="PTHR30349:SF64">
    <property type="entry name" value="PROPHAGE INTEGRASE INTD-RELATED"/>
    <property type="match status" value="1"/>
</dbReference>
<organism evidence="8 9">
    <name type="scientific">Paenibacillus macerans</name>
    <name type="common">Bacillus macerans</name>
    <dbReference type="NCBI Taxonomy" id="44252"/>
    <lineage>
        <taxon>Bacteria</taxon>
        <taxon>Bacillati</taxon>
        <taxon>Bacillota</taxon>
        <taxon>Bacilli</taxon>
        <taxon>Bacillales</taxon>
        <taxon>Paenibacillaceae</taxon>
        <taxon>Paenibacillus</taxon>
    </lineage>
</organism>
<dbReference type="Pfam" id="PF00589">
    <property type="entry name" value="Phage_integrase"/>
    <property type="match status" value="1"/>
</dbReference>
<dbReference type="Gene3D" id="1.10.443.10">
    <property type="entry name" value="Intergrase catalytic core"/>
    <property type="match status" value="1"/>
</dbReference>
<gene>
    <name evidence="8" type="ORF">GNQ08_20415</name>
</gene>
<dbReference type="PROSITE" id="PS51898">
    <property type="entry name" value="TYR_RECOMBINASE"/>
    <property type="match status" value="1"/>
</dbReference>
<dbReference type="RefSeq" id="WP_155620671.1">
    <property type="nucleotide sequence ID" value="NZ_WNZZ01000017.1"/>
</dbReference>
<proteinExistence type="inferred from homology"/>
<dbReference type="InterPro" id="IPR011010">
    <property type="entry name" value="DNA_brk_join_enz"/>
</dbReference>
<comment type="caution">
    <text evidence="8">The sequence shown here is derived from an EMBL/GenBank/DDBJ whole genome shotgun (WGS) entry which is preliminary data.</text>
</comment>
<dbReference type="InterPro" id="IPR044068">
    <property type="entry name" value="CB"/>
</dbReference>
<comment type="similarity">
    <text evidence="1">Belongs to the 'phage' integrase family.</text>
</comment>
<dbReference type="GO" id="GO:0015074">
    <property type="term" value="P:DNA integration"/>
    <property type="evidence" value="ECO:0007669"/>
    <property type="project" value="InterPro"/>
</dbReference>
<protein>
    <submittedName>
        <fullName evidence="8">Tyrosine-type recombinase/integrase</fullName>
    </submittedName>
</protein>
<dbReference type="InterPro" id="IPR013762">
    <property type="entry name" value="Integrase-like_cat_sf"/>
</dbReference>
<accession>A0A6N8EYJ3</accession>
<dbReference type="InterPro" id="IPR050090">
    <property type="entry name" value="Tyrosine_recombinase_XerCD"/>
</dbReference>
<evidence type="ECO:0000256" key="4">
    <source>
        <dbReference type="PROSITE-ProRule" id="PRU01248"/>
    </source>
</evidence>
<evidence type="ECO:0000313" key="9">
    <source>
        <dbReference type="Proteomes" id="UP000442469"/>
    </source>
</evidence>
<keyword evidence="3" id="KW-0233">DNA recombination</keyword>
<dbReference type="EMBL" id="WNZZ01000017">
    <property type="protein sequence ID" value="MUG24735.1"/>
    <property type="molecule type" value="Genomic_DNA"/>
</dbReference>
<name>A0A6N8EYJ3_PAEMA</name>
<evidence type="ECO:0000259" key="7">
    <source>
        <dbReference type="PROSITE" id="PS51900"/>
    </source>
</evidence>
<dbReference type="InterPro" id="IPR010998">
    <property type="entry name" value="Integrase_recombinase_N"/>
</dbReference>
<evidence type="ECO:0000256" key="3">
    <source>
        <dbReference type="ARBA" id="ARBA00023172"/>
    </source>
</evidence>
<evidence type="ECO:0000313" key="8">
    <source>
        <dbReference type="EMBL" id="MUG24735.1"/>
    </source>
</evidence>
<dbReference type="Proteomes" id="UP000442469">
    <property type="component" value="Unassembled WGS sequence"/>
</dbReference>
<feature type="domain" description="Tyr recombinase" evidence="6">
    <location>
        <begin position="194"/>
        <end position="397"/>
    </location>
</feature>